<accession>A0A0C9WT58</accession>
<proteinExistence type="predicted"/>
<dbReference type="Proteomes" id="UP000054477">
    <property type="component" value="Unassembled WGS sequence"/>
</dbReference>
<evidence type="ECO:0000256" key="1">
    <source>
        <dbReference type="SAM" id="MobiDB-lite"/>
    </source>
</evidence>
<dbReference type="AlphaFoldDB" id="A0A0C9WT58"/>
<keyword evidence="4" id="KW-1185">Reference proteome</keyword>
<feature type="region of interest" description="Disordered" evidence="1">
    <location>
        <begin position="17"/>
        <end position="49"/>
    </location>
</feature>
<protein>
    <recommendedName>
        <fullName evidence="2">HNH nuclease domain-containing protein</fullName>
    </recommendedName>
</protein>
<feature type="compositionally biased region" description="Pro residues" evidence="1">
    <location>
        <begin position="338"/>
        <end position="349"/>
    </location>
</feature>
<dbReference type="OrthoDB" id="3267100at2759"/>
<feature type="compositionally biased region" description="Basic residues" evidence="1">
    <location>
        <begin position="353"/>
        <end position="364"/>
    </location>
</feature>
<reference evidence="4" key="2">
    <citation type="submission" date="2015-01" db="EMBL/GenBank/DDBJ databases">
        <title>Evolutionary Origins and Diversification of the Mycorrhizal Mutualists.</title>
        <authorList>
            <consortium name="DOE Joint Genome Institute"/>
            <consortium name="Mycorrhizal Genomics Consortium"/>
            <person name="Kohler A."/>
            <person name="Kuo A."/>
            <person name="Nagy L.G."/>
            <person name="Floudas D."/>
            <person name="Copeland A."/>
            <person name="Barry K.W."/>
            <person name="Cichocki N."/>
            <person name="Veneault-Fourrey C."/>
            <person name="LaButti K."/>
            <person name="Lindquist E.A."/>
            <person name="Lipzen A."/>
            <person name="Lundell T."/>
            <person name="Morin E."/>
            <person name="Murat C."/>
            <person name="Riley R."/>
            <person name="Ohm R."/>
            <person name="Sun H."/>
            <person name="Tunlid A."/>
            <person name="Henrissat B."/>
            <person name="Grigoriev I.V."/>
            <person name="Hibbett D.S."/>
            <person name="Martin F."/>
        </authorList>
    </citation>
    <scope>NUCLEOTIDE SEQUENCE [LARGE SCALE GENOMIC DNA]</scope>
    <source>
        <strain evidence="4">LaAM-08-1</strain>
    </source>
</reference>
<sequence>MQFQEFRSAAECQWKNPNSDSVSVSGTSTSNKYRAPQAPVITSSSSDSDSEYIVPNDHVALVLLEDKGSSFYLQVPLTTIRALCLKPLKYLLYLGWCILSAEGVLSLERDDCDGIDTDEDAVGGEIYYYVPAAPLDLAQVVDLDVIKARTNTTSESSATRDDFRTVVEERDIRCVWTGSQFGDGLHIIPFNRGSEWFRLIVENRTSYDEDVETLTDINDIRNGVLANTAIHRAFHRHFLAILKTPNHILKTTDIPPRHNRTNLDSDVGYPPHRRYTLQWLKDPGLADTRMIPNNSDGTFKKATKKAKPSDLLLHYTYGAAAVRRWGRGTEILMKLATPPRPQVPVPAPAGPKRTIHGRDRKRSKGQSTGETGAGSSTAGPGTGGLVESEGQVAWDEDEVMLFFWGNSNVAKERHLKKVSENTKRLEQWRGGMA</sequence>
<organism evidence="3 4">
    <name type="scientific">Laccaria amethystina LaAM-08-1</name>
    <dbReference type="NCBI Taxonomy" id="1095629"/>
    <lineage>
        <taxon>Eukaryota</taxon>
        <taxon>Fungi</taxon>
        <taxon>Dikarya</taxon>
        <taxon>Basidiomycota</taxon>
        <taxon>Agaricomycotina</taxon>
        <taxon>Agaricomycetes</taxon>
        <taxon>Agaricomycetidae</taxon>
        <taxon>Agaricales</taxon>
        <taxon>Agaricineae</taxon>
        <taxon>Hydnangiaceae</taxon>
        <taxon>Laccaria</taxon>
    </lineage>
</organism>
<evidence type="ECO:0000259" key="2">
    <source>
        <dbReference type="Pfam" id="PF13391"/>
    </source>
</evidence>
<dbReference type="EMBL" id="KN838770">
    <property type="protein sequence ID" value="KIJ95025.1"/>
    <property type="molecule type" value="Genomic_DNA"/>
</dbReference>
<name>A0A0C9WT58_9AGAR</name>
<feature type="region of interest" description="Disordered" evidence="1">
    <location>
        <begin position="336"/>
        <end position="387"/>
    </location>
</feature>
<reference evidence="3 4" key="1">
    <citation type="submission" date="2014-04" db="EMBL/GenBank/DDBJ databases">
        <authorList>
            <consortium name="DOE Joint Genome Institute"/>
            <person name="Kuo A."/>
            <person name="Kohler A."/>
            <person name="Nagy L.G."/>
            <person name="Floudas D."/>
            <person name="Copeland A."/>
            <person name="Barry K.W."/>
            <person name="Cichocki N."/>
            <person name="Veneault-Fourrey C."/>
            <person name="LaButti K."/>
            <person name="Lindquist E.A."/>
            <person name="Lipzen A."/>
            <person name="Lundell T."/>
            <person name="Morin E."/>
            <person name="Murat C."/>
            <person name="Sun H."/>
            <person name="Tunlid A."/>
            <person name="Henrissat B."/>
            <person name="Grigoriev I.V."/>
            <person name="Hibbett D.S."/>
            <person name="Martin F."/>
            <person name="Nordberg H.P."/>
            <person name="Cantor M.N."/>
            <person name="Hua S.X."/>
        </authorList>
    </citation>
    <scope>NUCLEOTIDE SEQUENCE [LARGE SCALE GENOMIC DNA]</scope>
    <source>
        <strain evidence="3 4">LaAM-08-1</strain>
    </source>
</reference>
<evidence type="ECO:0000313" key="3">
    <source>
        <dbReference type="EMBL" id="KIJ95025.1"/>
    </source>
</evidence>
<feature type="compositionally biased region" description="Low complexity" evidence="1">
    <location>
        <begin position="19"/>
        <end position="30"/>
    </location>
</feature>
<evidence type="ECO:0000313" key="4">
    <source>
        <dbReference type="Proteomes" id="UP000054477"/>
    </source>
</evidence>
<feature type="compositionally biased region" description="Low complexity" evidence="1">
    <location>
        <begin position="365"/>
        <end position="379"/>
    </location>
</feature>
<dbReference type="InterPro" id="IPR003615">
    <property type="entry name" value="HNH_nuc"/>
</dbReference>
<dbReference type="HOGENOM" id="CLU_052992_0_0_1"/>
<feature type="domain" description="HNH nuclease" evidence="2">
    <location>
        <begin position="174"/>
        <end position="241"/>
    </location>
</feature>
<dbReference type="Pfam" id="PF13391">
    <property type="entry name" value="HNH_2"/>
    <property type="match status" value="1"/>
</dbReference>
<gene>
    <name evidence="3" type="ORF">K443DRAFT_11675</name>
</gene>